<gene>
    <name evidence="13" type="ORF">SMGD1_2370</name>
</gene>
<dbReference type="AlphaFoldDB" id="B6BMJ2"/>
<keyword evidence="4 11" id="KW-0812">Transmembrane</keyword>
<dbReference type="InterPro" id="IPR023298">
    <property type="entry name" value="ATPase_P-typ_TM_dom_sf"/>
</dbReference>
<dbReference type="SFLD" id="SFLDS00003">
    <property type="entry name" value="Haloacid_Dehalogenase"/>
    <property type="match status" value="1"/>
</dbReference>
<feature type="transmembrane region" description="Helical" evidence="11">
    <location>
        <begin position="769"/>
        <end position="788"/>
    </location>
</feature>
<keyword evidence="3" id="KW-1003">Cell membrane</keyword>
<dbReference type="PANTHER" id="PTHR43294">
    <property type="entry name" value="SODIUM/POTASSIUM-TRANSPORTING ATPASE SUBUNIT ALPHA"/>
    <property type="match status" value="1"/>
</dbReference>
<dbReference type="InterPro" id="IPR044492">
    <property type="entry name" value="P_typ_ATPase_HD_dom"/>
</dbReference>
<organism evidence="13 14">
    <name type="scientific">Sulfurimonas gotlandica (strain DSM 19862 / JCM 16533 / GD1)</name>
    <dbReference type="NCBI Taxonomy" id="929558"/>
    <lineage>
        <taxon>Bacteria</taxon>
        <taxon>Pseudomonadati</taxon>
        <taxon>Campylobacterota</taxon>
        <taxon>Epsilonproteobacteria</taxon>
        <taxon>Campylobacterales</taxon>
        <taxon>Sulfurimonadaceae</taxon>
        <taxon>Sulfurimonas</taxon>
    </lineage>
</organism>
<dbReference type="RefSeq" id="WP_008339262.1">
    <property type="nucleotide sequence ID" value="NZ_AFRZ01000001.1"/>
</dbReference>
<dbReference type="SFLD" id="SFLDG00002">
    <property type="entry name" value="C1.7:_P-type_atpase_like"/>
    <property type="match status" value="1"/>
</dbReference>
<dbReference type="Gene3D" id="2.70.150.10">
    <property type="entry name" value="Calcium-transporting ATPase, cytoplasmic transduction domain A"/>
    <property type="match status" value="1"/>
</dbReference>
<dbReference type="FunFam" id="3.40.50.1000:FF:000028">
    <property type="entry name" value="Calcium-transporting P-type ATPase, putative"/>
    <property type="match status" value="1"/>
</dbReference>
<dbReference type="PRINTS" id="PR00120">
    <property type="entry name" value="HATPASE"/>
</dbReference>
<dbReference type="PANTHER" id="PTHR43294:SF21">
    <property type="entry name" value="CATION TRANSPORTING ATPASE"/>
    <property type="match status" value="1"/>
</dbReference>
<keyword evidence="5" id="KW-0479">Metal-binding</keyword>
<evidence type="ECO:0000256" key="4">
    <source>
        <dbReference type="ARBA" id="ARBA00022692"/>
    </source>
</evidence>
<accession>H1FYS8</accession>
<comment type="subcellular location">
    <subcellularLocation>
        <location evidence="1">Cell membrane</location>
        <topology evidence="1">Multi-pass membrane protein</topology>
    </subcellularLocation>
</comment>
<evidence type="ECO:0000313" key="13">
    <source>
        <dbReference type="EMBL" id="EHP30893.1"/>
    </source>
</evidence>
<dbReference type="Pfam" id="PF13246">
    <property type="entry name" value="Cation_ATPase"/>
    <property type="match status" value="1"/>
</dbReference>
<evidence type="ECO:0000256" key="9">
    <source>
        <dbReference type="ARBA" id="ARBA00022989"/>
    </source>
</evidence>
<dbReference type="PATRIC" id="fig|929558.5.peg.2360"/>
<dbReference type="InterPro" id="IPR018303">
    <property type="entry name" value="ATPase_P-typ_P_site"/>
</dbReference>
<evidence type="ECO:0000256" key="10">
    <source>
        <dbReference type="ARBA" id="ARBA00023136"/>
    </source>
</evidence>
<evidence type="ECO:0000256" key="5">
    <source>
        <dbReference type="ARBA" id="ARBA00022723"/>
    </source>
</evidence>
<dbReference type="SUPFAM" id="SSF81660">
    <property type="entry name" value="Metal cation-transporting ATPase, ATP-binding domain N"/>
    <property type="match status" value="1"/>
</dbReference>
<dbReference type="STRING" id="929558.SMGD1_2370"/>
<dbReference type="GO" id="GO:1902600">
    <property type="term" value="P:proton transmembrane transport"/>
    <property type="evidence" value="ECO:0007669"/>
    <property type="project" value="TreeGrafter"/>
</dbReference>
<dbReference type="SUPFAM" id="SSF81653">
    <property type="entry name" value="Calcium ATPase, transduction domain A"/>
    <property type="match status" value="1"/>
</dbReference>
<feature type="transmembrane region" description="Helical" evidence="11">
    <location>
        <begin position="705"/>
        <end position="724"/>
    </location>
</feature>
<feature type="transmembrane region" description="Helical" evidence="11">
    <location>
        <begin position="832"/>
        <end position="852"/>
    </location>
</feature>
<dbReference type="GO" id="GO:1990573">
    <property type="term" value="P:potassium ion import across plasma membrane"/>
    <property type="evidence" value="ECO:0007669"/>
    <property type="project" value="TreeGrafter"/>
</dbReference>
<reference evidence="13 14" key="1">
    <citation type="journal article" date="2012" name="Proc. Natl. Acad. Sci. U.S.A.">
        <title>Genome and physiology of a model Epsilonproteobacterium responsible for sulfide detoxification in marine oxygen depletion zones.</title>
        <authorList>
            <person name="Grote J."/>
            <person name="Schott T."/>
            <person name="Bruckner C.G."/>
            <person name="Glockner F.O."/>
            <person name="Jost G."/>
            <person name="Teeling H."/>
            <person name="Labrenz M."/>
            <person name="Jurgens K."/>
        </authorList>
    </citation>
    <scope>NUCLEOTIDE SEQUENCE [LARGE SCALE GENOMIC DNA]</scope>
    <source>
        <strain evidence="13 14">GD1</strain>
    </source>
</reference>
<dbReference type="GO" id="GO:0005391">
    <property type="term" value="F:P-type sodium:potassium-exchanging transporter activity"/>
    <property type="evidence" value="ECO:0007669"/>
    <property type="project" value="TreeGrafter"/>
</dbReference>
<comment type="similarity">
    <text evidence="2">Belongs to the cation transport ATPase (P-type) (TC 3.A.3) family. Type IIA subfamily.</text>
</comment>
<evidence type="ECO:0000256" key="6">
    <source>
        <dbReference type="ARBA" id="ARBA00022741"/>
    </source>
</evidence>
<dbReference type="InterPro" id="IPR008250">
    <property type="entry name" value="ATPase_P-typ_transduc_dom_A_sf"/>
</dbReference>
<keyword evidence="14" id="KW-1185">Reference proteome</keyword>
<dbReference type="InterPro" id="IPR023214">
    <property type="entry name" value="HAD_sf"/>
</dbReference>
<dbReference type="GO" id="GO:0005886">
    <property type="term" value="C:plasma membrane"/>
    <property type="evidence" value="ECO:0007669"/>
    <property type="project" value="UniProtKB-SubCell"/>
</dbReference>
<dbReference type="SUPFAM" id="SSF81665">
    <property type="entry name" value="Calcium ATPase, transmembrane domain M"/>
    <property type="match status" value="1"/>
</dbReference>
<dbReference type="CDD" id="cd02080">
    <property type="entry name" value="P-type_ATPase_cation"/>
    <property type="match status" value="1"/>
</dbReference>
<dbReference type="Pfam" id="PF00122">
    <property type="entry name" value="E1-E2_ATPase"/>
    <property type="match status" value="1"/>
</dbReference>
<keyword evidence="7" id="KW-0067">ATP-binding</keyword>
<dbReference type="InterPro" id="IPR006068">
    <property type="entry name" value="ATPase_P-typ_cation-transptr_C"/>
</dbReference>
<feature type="transmembrane region" description="Helical" evidence="11">
    <location>
        <begin position="86"/>
        <end position="105"/>
    </location>
</feature>
<dbReference type="Proteomes" id="UP000006431">
    <property type="component" value="Unassembled WGS sequence"/>
</dbReference>
<dbReference type="GO" id="GO:0046872">
    <property type="term" value="F:metal ion binding"/>
    <property type="evidence" value="ECO:0007669"/>
    <property type="project" value="UniProtKB-KW"/>
</dbReference>
<dbReference type="PRINTS" id="PR00119">
    <property type="entry name" value="CATATPASE"/>
</dbReference>
<feature type="transmembrane region" description="Helical" evidence="11">
    <location>
        <begin position="800"/>
        <end position="820"/>
    </location>
</feature>
<keyword evidence="10 11" id="KW-0472">Membrane</keyword>
<proteinExistence type="inferred from homology"/>
<dbReference type="InterPro" id="IPR023299">
    <property type="entry name" value="ATPase_P-typ_cyto_dom_N"/>
</dbReference>
<feature type="transmembrane region" description="Helical" evidence="11">
    <location>
        <begin position="58"/>
        <end position="80"/>
    </location>
</feature>
<dbReference type="SFLD" id="SFLDF00027">
    <property type="entry name" value="p-type_atpase"/>
    <property type="match status" value="1"/>
</dbReference>
<name>B6BMJ2_SULGG</name>
<dbReference type="EMBL" id="AFRZ01000001">
    <property type="protein sequence ID" value="EHP30893.1"/>
    <property type="molecule type" value="Genomic_DNA"/>
</dbReference>
<dbReference type="InterPro" id="IPR059000">
    <property type="entry name" value="ATPase_P-type_domA"/>
</dbReference>
<evidence type="ECO:0000256" key="1">
    <source>
        <dbReference type="ARBA" id="ARBA00004651"/>
    </source>
</evidence>
<evidence type="ECO:0000313" key="14">
    <source>
        <dbReference type="Proteomes" id="UP000006431"/>
    </source>
</evidence>
<protein>
    <submittedName>
        <fullName evidence="13">Cation-transporting P-type ATPase</fullName>
    </submittedName>
</protein>
<evidence type="ECO:0000259" key="12">
    <source>
        <dbReference type="SMART" id="SM00831"/>
    </source>
</evidence>
<dbReference type="OrthoDB" id="2490525at2"/>
<dbReference type="GO" id="GO:0005524">
    <property type="term" value="F:ATP binding"/>
    <property type="evidence" value="ECO:0007669"/>
    <property type="project" value="UniProtKB-KW"/>
</dbReference>
<dbReference type="HOGENOM" id="CLU_002360_3_3_7"/>
<dbReference type="GO" id="GO:0006883">
    <property type="term" value="P:intracellular sodium ion homeostasis"/>
    <property type="evidence" value="ECO:0007669"/>
    <property type="project" value="TreeGrafter"/>
</dbReference>
<dbReference type="eggNOG" id="COG0474">
    <property type="taxonomic scope" value="Bacteria"/>
</dbReference>
<dbReference type="PROSITE" id="PS00154">
    <property type="entry name" value="ATPASE_E1_E2"/>
    <property type="match status" value="1"/>
</dbReference>
<dbReference type="SUPFAM" id="SSF56784">
    <property type="entry name" value="HAD-like"/>
    <property type="match status" value="1"/>
</dbReference>
<evidence type="ECO:0000256" key="3">
    <source>
        <dbReference type="ARBA" id="ARBA00022475"/>
    </source>
</evidence>
<dbReference type="SMART" id="SM00831">
    <property type="entry name" value="Cation_ATPase_N"/>
    <property type="match status" value="1"/>
</dbReference>
<dbReference type="GO" id="GO:0036376">
    <property type="term" value="P:sodium ion export across plasma membrane"/>
    <property type="evidence" value="ECO:0007669"/>
    <property type="project" value="TreeGrafter"/>
</dbReference>
<dbReference type="GO" id="GO:0016887">
    <property type="term" value="F:ATP hydrolysis activity"/>
    <property type="evidence" value="ECO:0007669"/>
    <property type="project" value="InterPro"/>
</dbReference>
<dbReference type="Gene3D" id="3.40.1110.10">
    <property type="entry name" value="Calcium-transporting ATPase, cytoplasmic domain N"/>
    <property type="match status" value="1"/>
</dbReference>
<dbReference type="InterPro" id="IPR004014">
    <property type="entry name" value="ATPase_P-typ_cation-transptr_N"/>
</dbReference>
<dbReference type="FunFam" id="2.70.150.10:FF:000016">
    <property type="entry name" value="Calcium-transporting P-type ATPase putative"/>
    <property type="match status" value="1"/>
</dbReference>
<dbReference type="InterPro" id="IPR050510">
    <property type="entry name" value="Cation_transp_ATPase_P-type"/>
</dbReference>
<dbReference type="GO" id="GO:0030007">
    <property type="term" value="P:intracellular potassium ion homeostasis"/>
    <property type="evidence" value="ECO:0007669"/>
    <property type="project" value="TreeGrafter"/>
</dbReference>
<keyword evidence="9 11" id="KW-1133">Transmembrane helix</keyword>
<comment type="caution">
    <text evidence="13">The sequence shown here is derived from an EMBL/GenBank/DDBJ whole genome shotgun (WGS) entry which is preliminary data.</text>
</comment>
<feature type="domain" description="Cation-transporting P-type ATPase N-terminal" evidence="12">
    <location>
        <begin position="8"/>
        <end position="82"/>
    </location>
</feature>
<dbReference type="Pfam" id="PF00689">
    <property type="entry name" value="Cation_ATPase_C"/>
    <property type="match status" value="1"/>
</dbReference>
<dbReference type="NCBIfam" id="TIGR01494">
    <property type="entry name" value="ATPase_P-type"/>
    <property type="match status" value="2"/>
</dbReference>
<sequence length="902" mass="100023">MQHLIGENWHSLESQKIVELFESDVTDGLGSLSIKHREEFFGKNALKEKKQDSYLKKFFIQFHNALIYILLGASAVTAFLHEWVDSGVIFGVVIINVIIGFMQEVKAQEAIESLKQMMHTEAVVIRDSKKITIDSVDLVPGDIVMLESGSKVPADMRLIEIRDLKVDESMLTGESLAVFKNISTHSENSILGDRKNMTYSGTFVTYGRAKGIVVATSNHTELGKIAHLIENTTAMQTPLTKKIAEFSKILLYVILALAAFTFIVGVLRDKSAVETFMASVALAVGAIPEGLPAAVTITLAIGVSRMASKNAIIRKLAAVETLGSVTTICSDKTGTLTQNKMTVTNIFCGNESYEVTGNGYEPKGHILKNGEQLASCNNNLNEVLKAGYLCNESYLVRKDGHYDISGDPTEGALIVSSIKCGWDEHRLNKSYPRVDILPFESDRQFMATINKYVKNNQNIIYIKGSIEVILEICDFEFLNGESKVIDKKSIMKKVEEYASDGLRVLAIAEKLTDKEKIEESELENEFIFLGLQAMMDPPRPEAIKAVQESKGAGINIIMITGDHALTAFSIAKMMYIVDNDAKFEESVLVGNDLMKISDDELIKKVATVKVFARVEPEQKLRIVDALQARGEIVAMTGDGVNDAPALKQADIGIAMGYGGTEVAKEASDMILSDDNFRSIAHAVKEGRIVFDNLIKFITWTLPTNLGEGLVIMVAIVLGLTLPILPLQILWINMSTAIFLGLMLVFESGEGYIMKRAPRNPNTPILTKEIIHQMLVVGVYMLVASYGMFNYALSNGHSIEYARTIAVNIFVFIELFYLFNCKELQRSVFRTNVFSNKFLLLGVVLMTLSQIAFTHTDFMNDIFKSESLDLSTWIEIIVISFSVMFVVEIKRYIDSVIDKRSSS</sequence>
<dbReference type="Pfam" id="PF08282">
    <property type="entry name" value="Hydrolase_3"/>
    <property type="match status" value="1"/>
</dbReference>
<evidence type="ECO:0000256" key="2">
    <source>
        <dbReference type="ARBA" id="ARBA00005675"/>
    </source>
</evidence>
<dbReference type="Pfam" id="PF00690">
    <property type="entry name" value="Cation_ATPase_N"/>
    <property type="match status" value="1"/>
</dbReference>
<accession>B6BMJ2</accession>
<feature type="transmembrane region" description="Helical" evidence="11">
    <location>
        <begin position="872"/>
        <end position="892"/>
    </location>
</feature>
<evidence type="ECO:0000256" key="8">
    <source>
        <dbReference type="ARBA" id="ARBA00022967"/>
    </source>
</evidence>
<feature type="transmembrane region" description="Helical" evidence="11">
    <location>
        <begin position="249"/>
        <end position="268"/>
    </location>
</feature>
<evidence type="ECO:0000256" key="11">
    <source>
        <dbReference type="SAM" id="Phobius"/>
    </source>
</evidence>
<evidence type="ECO:0000256" key="7">
    <source>
        <dbReference type="ARBA" id="ARBA00022840"/>
    </source>
</evidence>
<feature type="transmembrane region" description="Helical" evidence="11">
    <location>
        <begin position="730"/>
        <end position="748"/>
    </location>
</feature>
<dbReference type="InterPro" id="IPR036412">
    <property type="entry name" value="HAD-like_sf"/>
</dbReference>
<dbReference type="Gene3D" id="1.20.1110.10">
    <property type="entry name" value="Calcium-transporting ATPase, transmembrane domain"/>
    <property type="match status" value="1"/>
</dbReference>
<dbReference type="Gene3D" id="3.40.50.1000">
    <property type="entry name" value="HAD superfamily/HAD-like"/>
    <property type="match status" value="1"/>
</dbReference>
<dbReference type="InterPro" id="IPR001757">
    <property type="entry name" value="P_typ_ATPase"/>
</dbReference>
<keyword evidence="6" id="KW-0547">Nucleotide-binding</keyword>
<keyword evidence="8" id="KW-1278">Translocase</keyword>
<feature type="transmembrane region" description="Helical" evidence="11">
    <location>
        <begin position="280"/>
        <end position="304"/>
    </location>
</feature>